<comment type="subunit">
    <text evidence="1">Homotetramer. Residues from neighboring subunits contribute catalytic and substrate-binding residues to each active site.</text>
</comment>
<dbReference type="PANTHER" id="PTHR43172:SF1">
    <property type="entry name" value="ADENYLOSUCCINATE LYASE"/>
    <property type="match status" value="1"/>
</dbReference>
<evidence type="ECO:0000313" key="4">
    <source>
        <dbReference type="Proteomes" id="UP001434883"/>
    </source>
</evidence>
<reference evidence="3 4" key="1">
    <citation type="submission" date="2021-06" db="EMBL/GenBank/DDBJ databases">
        <authorList>
            <person name="Palmer J.M."/>
        </authorList>
    </citation>
    <scope>NUCLEOTIDE SEQUENCE [LARGE SCALE GENOMIC DNA]</scope>
    <source>
        <strain evidence="3 4">XC_2019</strain>
        <tissue evidence="3">Muscle</tissue>
    </source>
</reference>
<gene>
    <name evidence="3" type="ORF">XENOCAPTIV_019292</name>
</gene>
<evidence type="ECO:0000313" key="3">
    <source>
        <dbReference type="EMBL" id="MEQ2193950.1"/>
    </source>
</evidence>
<keyword evidence="2" id="KW-0456">Lyase</keyword>
<accession>A0ABV0QDQ4</accession>
<dbReference type="Proteomes" id="UP001434883">
    <property type="component" value="Unassembled WGS sequence"/>
</dbReference>
<dbReference type="Gene3D" id="1.10.275.60">
    <property type="match status" value="1"/>
</dbReference>
<dbReference type="Gene3D" id="1.20.200.10">
    <property type="entry name" value="Fumarase/aspartase (Central domain)"/>
    <property type="match status" value="2"/>
</dbReference>
<dbReference type="InterPro" id="IPR008948">
    <property type="entry name" value="L-Aspartase-like"/>
</dbReference>
<name>A0ABV0QDQ4_9TELE</name>
<protein>
    <recommendedName>
        <fullName evidence="5">Fumarate lyase N-terminal domain-containing protein</fullName>
    </recommendedName>
</protein>
<dbReference type="PANTHER" id="PTHR43172">
    <property type="entry name" value="ADENYLOSUCCINATE LYASE"/>
    <property type="match status" value="1"/>
</dbReference>
<proteinExistence type="predicted"/>
<keyword evidence="4" id="KW-1185">Reference proteome</keyword>
<dbReference type="Gene3D" id="1.10.275.10">
    <property type="entry name" value="Fumarase/aspartase (N-terminal domain)"/>
    <property type="match status" value="1"/>
</dbReference>
<comment type="caution">
    <text evidence="3">The sequence shown here is derived from an EMBL/GenBank/DDBJ whole genome shotgun (WGS) entry which is preliminary data.</text>
</comment>
<evidence type="ECO:0000256" key="2">
    <source>
        <dbReference type="ARBA" id="ARBA00023239"/>
    </source>
</evidence>
<evidence type="ECO:0000256" key="1">
    <source>
        <dbReference type="ARBA" id="ARBA00011668"/>
    </source>
</evidence>
<organism evidence="3 4">
    <name type="scientific">Xenoophorus captivus</name>
    <dbReference type="NCBI Taxonomy" id="1517983"/>
    <lineage>
        <taxon>Eukaryota</taxon>
        <taxon>Metazoa</taxon>
        <taxon>Chordata</taxon>
        <taxon>Craniata</taxon>
        <taxon>Vertebrata</taxon>
        <taxon>Euteleostomi</taxon>
        <taxon>Actinopterygii</taxon>
        <taxon>Neopterygii</taxon>
        <taxon>Teleostei</taxon>
        <taxon>Neoteleostei</taxon>
        <taxon>Acanthomorphata</taxon>
        <taxon>Ovalentaria</taxon>
        <taxon>Atherinomorphae</taxon>
        <taxon>Cyprinodontiformes</taxon>
        <taxon>Goodeidae</taxon>
        <taxon>Xenoophorus</taxon>
    </lineage>
</organism>
<dbReference type="InterPro" id="IPR024083">
    <property type="entry name" value="Fumarase/histidase_N"/>
</dbReference>
<evidence type="ECO:0008006" key="5">
    <source>
        <dbReference type="Google" id="ProtNLM"/>
    </source>
</evidence>
<sequence>MMAAVETLSCHLPQALGLPITDAQIQEMESHAEDIDFAMAAEEERKLRHDVMAHVHTFAHYCPTAAPIIHLGATSCYLARVIDRLANFAEKYADLPTLGFTHYQSVCPQLNLSCLICIPSLFPLFLCGKPCFSQLASLHRPAQLTTVGKRACLWLQDLAMDMRNLQRARDDLRFRGVKGTTGTQASFLQLFQGDHDKVG</sequence>
<dbReference type="SUPFAM" id="SSF48557">
    <property type="entry name" value="L-aspartase-like"/>
    <property type="match status" value="2"/>
</dbReference>
<dbReference type="EMBL" id="JAHRIN010008811">
    <property type="protein sequence ID" value="MEQ2193950.1"/>
    <property type="molecule type" value="Genomic_DNA"/>
</dbReference>